<dbReference type="AlphaFoldDB" id="A0A921DS38"/>
<evidence type="ECO:0000256" key="7">
    <source>
        <dbReference type="ARBA" id="ARBA00023098"/>
    </source>
</evidence>
<keyword evidence="5 9" id="KW-0560">Oxidoreductase</keyword>
<keyword evidence="8 9" id="KW-0275">Fatty acid biosynthesis</keyword>
<feature type="binding site" evidence="12">
    <location>
        <position position="161"/>
    </location>
    <ligand>
        <name>NAD(+)</name>
        <dbReference type="ChEBI" id="CHEBI:57540"/>
    </ligand>
</feature>
<dbReference type="PRINTS" id="PR00081">
    <property type="entry name" value="GDHRDH"/>
</dbReference>
<evidence type="ECO:0000256" key="4">
    <source>
        <dbReference type="ARBA" id="ARBA00022832"/>
    </source>
</evidence>
<feature type="active site" description="Proton acceptor" evidence="10">
    <location>
        <position position="144"/>
    </location>
</feature>
<dbReference type="FunFam" id="3.40.50.720:FF:000054">
    <property type="entry name" value="Enoyl-[acyl-carrier-protein] reductase [NADH]"/>
    <property type="match status" value="1"/>
</dbReference>
<evidence type="ECO:0000256" key="11">
    <source>
        <dbReference type="PIRSR" id="PIRSR000094-2"/>
    </source>
</evidence>
<dbReference type="PIRSF" id="PIRSF000094">
    <property type="entry name" value="Enoyl-ACP_rdct"/>
    <property type="match status" value="1"/>
</dbReference>
<feature type="binding site" evidence="12">
    <location>
        <begin position="18"/>
        <end position="19"/>
    </location>
    <ligand>
        <name>NAD(+)</name>
        <dbReference type="ChEBI" id="CHEBI:57540"/>
    </ligand>
</feature>
<dbReference type="RefSeq" id="WP_304124119.1">
    <property type="nucleotide sequence ID" value="NZ_DYZA01000244.1"/>
</dbReference>
<feature type="binding site" evidence="12">
    <location>
        <position position="91"/>
    </location>
    <ligand>
        <name>NAD(+)</name>
        <dbReference type="ChEBI" id="CHEBI:57540"/>
    </ligand>
</feature>
<dbReference type="PANTHER" id="PTHR43159:SF2">
    <property type="entry name" value="ENOYL-[ACYL-CARRIER-PROTEIN] REDUCTASE [NADH], CHLOROPLASTIC"/>
    <property type="match status" value="1"/>
</dbReference>
<comment type="catalytic activity">
    <reaction evidence="9">
        <text>a 2,3-saturated acyl-[ACP] + NAD(+) = a (2E)-enoyl-[ACP] + NADH + H(+)</text>
        <dbReference type="Rhea" id="RHEA:10240"/>
        <dbReference type="Rhea" id="RHEA-COMP:9925"/>
        <dbReference type="Rhea" id="RHEA-COMP:9926"/>
        <dbReference type="ChEBI" id="CHEBI:15378"/>
        <dbReference type="ChEBI" id="CHEBI:57540"/>
        <dbReference type="ChEBI" id="CHEBI:57945"/>
        <dbReference type="ChEBI" id="CHEBI:78784"/>
        <dbReference type="ChEBI" id="CHEBI:78785"/>
        <dbReference type="EC" id="1.3.1.9"/>
    </reaction>
</comment>
<comment type="caution">
    <text evidence="13">The sequence shown here is derived from an EMBL/GenBank/DDBJ whole genome shotgun (WGS) entry which is preliminary data.</text>
</comment>
<dbReference type="GO" id="GO:0006633">
    <property type="term" value="P:fatty acid biosynthetic process"/>
    <property type="evidence" value="ECO:0007669"/>
    <property type="project" value="UniProtKB-KW"/>
</dbReference>
<evidence type="ECO:0000256" key="6">
    <source>
        <dbReference type="ARBA" id="ARBA00023027"/>
    </source>
</evidence>
<organism evidence="13 14">
    <name type="scientific">Mailhella massiliensis</name>
    <dbReference type="NCBI Taxonomy" id="1903261"/>
    <lineage>
        <taxon>Bacteria</taxon>
        <taxon>Pseudomonadati</taxon>
        <taxon>Thermodesulfobacteriota</taxon>
        <taxon>Desulfovibrionia</taxon>
        <taxon>Desulfovibrionales</taxon>
        <taxon>Desulfovibrionaceae</taxon>
        <taxon>Mailhella</taxon>
    </lineage>
</organism>
<reference evidence="13" key="1">
    <citation type="journal article" date="2021" name="PeerJ">
        <title>Extensive microbial diversity within the chicken gut microbiome revealed by metagenomics and culture.</title>
        <authorList>
            <person name="Gilroy R."/>
            <person name="Ravi A."/>
            <person name="Getino M."/>
            <person name="Pursley I."/>
            <person name="Horton D.L."/>
            <person name="Alikhan N.F."/>
            <person name="Baker D."/>
            <person name="Gharbi K."/>
            <person name="Hall N."/>
            <person name="Watson M."/>
            <person name="Adriaenssens E.M."/>
            <person name="Foster-Nyarko E."/>
            <person name="Jarju S."/>
            <person name="Secka A."/>
            <person name="Antonio M."/>
            <person name="Oren A."/>
            <person name="Chaudhuri R.R."/>
            <person name="La Ragione R."/>
            <person name="Hildebrand F."/>
            <person name="Pallen M.J."/>
        </authorList>
    </citation>
    <scope>NUCLEOTIDE SEQUENCE</scope>
    <source>
        <strain evidence="13">ChiGjej2B2-19336</strain>
    </source>
</reference>
<evidence type="ECO:0000256" key="10">
    <source>
        <dbReference type="PIRSR" id="PIRSR000094-1"/>
    </source>
</evidence>
<name>A0A921DS38_9BACT</name>
<gene>
    <name evidence="13" type="ORF">K8W16_11890</name>
</gene>
<dbReference type="EMBL" id="DYZA01000244">
    <property type="protein sequence ID" value="HJD98330.1"/>
    <property type="molecule type" value="Genomic_DNA"/>
</dbReference>
<proteinExistence type="inferred from homology"/>
<dbReference type="CDD" id="cd05372">
    <property type="entry name" value="ENR_SDR"/>
    <property type="match status" value="1"/>
</dbReference>
<dbReference type="InterPro" id="IPR002347">
    <property type="entry name" value="SDR_fam"/>
</dbReference>
<evidence type="ECO:0000313" key="13">
    <source>
        <dbReference type="EMBL" id="HJD98330.1"/>
    </source>
</evidence>
<evidence type="ECO:0000256" key="5">
    <source>
        <dbReference type="ARBA" id="ARBA00023002"/>
    </source>
</evidence>
<dbReference type="SUPFAM" id="SSF51735">
    <property type="entry name" value="NAD(P)-binding Rossmann-fold domains"/>
    <property type="match status" value="1"/>
</dbReference>
<feature type="binding site" evidence="12">
    <location>
        <begin position="63"/>
        <end position="64"/>
    </location>
    <ligand>
        <name>NAD(+)</name>
        <dbReference type="ChEBI" id="CHEBI:57540"/>
    </ligand>
</feature>
<evidence type="ECO:0000256" key="12">
    <source>
        <dbReference type="PIRSR" id="PIRSR000094-3"/>
    </source>
</evidence>
<protein>
    <recommendedName>
        <fullName evidence="9">Enoyl-[acyl-carrier-protein] reductase [NADH]</fullName>
        <ecNumber evidence="9">1.3.1.9</ecNumber>
    </recommendedName>
</protein>
<feature type="binding site" evidence="11">
    <location>
        <position position="94"/>
    </location>
    <ligand>
        <name>substrate</name>
    </ligand>
</feature>
<accession>A0A921DS38</accession>
<dbReference type="Gene3D" id="3.40.50.720">
    <property type="entry name" value="NAD(P)-binding Rossmann-like Domain"/>
    <property type="match status" value="1"/>
</dbReference>
<comment type="pathway">
    <text evidence="1">Lipid metabolism; fatty acid biosynthesis.</text>
</comment>
<evidence type="ECO:0000256" key="1">
    <source>
        <dbReference type="ARBA" id="ARBA00005194"/>
    </source>
</evidence>
<evidence type="ECO:0000313" key="14">
    <source>
        <dbReference type="Proteomes" id="UP000698963"/>
    </source>
</evidence>
<sequence>MILEGKKAVIFGVANKHSIAYGISSAFHREGAKLAFSYLNDALKKRVDPIAAELSGDFTFPCDVSSDEDIARSAELVKEQWGSVDVLIHSVAFASRDDLKGRYLDTSRDGFKLALDISAYSLVALCKAFEPLLNPGASVICMTYYGSEKMIPNYNVMGVAKAALEASVRYLATDFGPANVRVNAISAGPIRTLASSGISDFHQIGAMFEQRAPLHRLVTIDEVGNAAAFLASDLASGVTGEILYVDNGFQSTAL</sequence>
<keyword evidence="6 9" id="KW-0520">NAD</keyword>
<evidence type="ECO:0000256" key="9">
    <source>
        <dbReference type="PIRNR" id="PIRNR000094"/>
    </source>
</evidence>
<comment type="similarity">
    <text evidence="2 9">Belongs to the short-chain dehydrogenases/reductases (SDR) family. FabI subfamily.</text>
</comment>
<keyword evidence="3 9" id="KW-0444">Lipid biosynthesis</keyword>
<dbReference type="EC" id="1.3.1.9" evidence="9"/>
<dbReference type="InterPro" id="IPR014358">
    <property type="entry name" value="Enoyl-ACP_Rdtase_NADH"/>
</dbReference>
<keyword evidence="7" id="KW-0443">Lipid metabolism</keyword>
<dbReference type="Gene3D" id="1.10.8.400">
    <property type="entry name" value="Enoyl acyl carrier protein reductase"/>
    <property type="match status" value="1"/>
</dbReference>
<evidence type="ECO:0000256" key="2">
    <source>
        <dbReference type="ARBA" id="ARBA00009233"/>
    </source>
</evidence>
<reference evidence="13" key="2">
    <citation type="submission" date="2021-09" db="EMBL/GenBank/DDBJ databases">
        <authorList>
            <person name="Gilroy R."/>
        </authorList>
    </citation>
    <scope>NUCLEOTIDE SEQUENCE</scope>
    <source>
        <strain evidence="13">ChiGjej2B2-19336</strain>
    </source>
</reference>
<dbReference type="GO" id="GO:0004318">
    <property type="term" value="F:enoyl-[acyl-carrier-protein] reductase (NADH) activity"/>
    <property type="evidence" value="ECO:0007669"/>
    <property type="project" value="UniProtKB-EC"/>
</dbReference>
<dbReference type="PANTHER" id="PTHR43159">
    <property type="entry name" value="ENOYL-[ACYL-CARRIER-PROTEIN] REDUCTASE"/>
    <property type="match status" value="1"/>
</dbReference>
<evidence type="ECO:0000256" key="3">
    <source>
        <dbReference type="ARBA" id="ARBA00022516"/>
    </source>
</evidence>
<feature type="active site" description="Proton acceptor" evidence="10">
    <location>
        <position position="154"/>
    </location>
</feature>
<keyword evidence="4" id="KW-0276">Fatty acid metabolism</keyword>
<dbReference type="Proteomes" id="UP000698963">
    <property type="component" value="Unassembled WGS sequence"/>
</dbReference>
<feature type="binding site" evidence="12">
    <location>
        <begin position="190"/>
        <end position="194"/>
    </location>
    <ligand>
        <name>NAD(+)</name>
        <dbReference type="ChEBI" id="CHEBI:57540"/>
    </ligand>
</feature>
<feature type="binding site" evidence="12">
    <location>
        <position position="12"/>
    </location>
    <ligand>
        <name>NAD(+)</name>
        <dbReference type="ChEBI" id="CHEBI:57540"/>
    </ligand>
</feature>
<evidence type="ECO:0000256" key="8">
    <source>
        <dbReference type="ARBA" id="ARBA00023160"/>
    </source>
</evidence>
<dbReference type="Pfam" id="PF13561">
    <property type="entry name" value="adh_short_C2"/>
    <property type="match status" value="1"/>
</dbReference>
<dbReference type="InterPro" id="IPR036291">
    <property type="entry name" value="NAD(P)-bd_dom_sf"/>
</dbReference>